<dbReference type="AlphaFoldDB" id="A0A975FWW1"/>
<gene>
    <name evidence="1" type="ORF">KCG34_18095</name>
</gene>
<dbReference type="EMBL" id="CP073078">
    <property type="protein sequence ID" value="QUD86968.1"/>
    <property type="molecule type" value="Genomic_DNA"/>
</dbReference>
<dbReference type="RefSeq" id="WP_211937020.1">
    <property type="nucleotide sequence ID" value="NZ_CP073078.1"/>
</dbReference>
<proteinExistence type="predicted"/>
<sequence length="110" mass="12393">MDEIAPYSTLKRPPAKLLRSFNLRQIGDDRVSTFLQNNWSLAICCRDCSRLIEWTPPMLAEKFRGKETARIADIGSRLACTGERGCGSHEIAVWPHPHDRAWTWDGPAAG</sequence>
<keyword evidence="2" id="KW-1185">Reference proteome</keyword>
<protein>
    <submittedName>
        <fullName evidence="1">Uncharacterized protein</fullName>
    </submittedName>
</protein>
<accession>A0A975FWW1</accession>
<name>A0A975FWW1_9CAUL</name>
<organism evidence="1 2">
    <name type="scientific">Phenylobacterium montanum</name>
    <dbReference type="NCBI Taxonomy" id="2823693"/>
    <lineage>
        <taxon>Bacteria</taxon>
        <taxon>Pseudomonadati</taxon>
        <taxon>Pseudomonadota</taxon>
        <taxon>Alphaproteobacteria</taxon>
        <taxon>Caulobacterales</taxon>
        <taxon>Caulobacteraceae</taxon>
        <taxon>Phenylobacterium</taxon>
    </lineage>
</organism>
<dbReference type="KEGG" id="caul:KCG34_18095"/>
<reference evidence="1" key="1">
    <citation type="submission" date="2021-04" db="EMBL/GenBank/DDBJ databases">
        <title>The complete genome sequence of Caulobacter sp. S6.</title>
        <authorList>
            <person name="Tang Y."/>
            <person name="Ouyang W."/>
            <person name="Liu Q."/>
            <person name="Huang B."/>
            <person name="Guo Z."/>
            <person name="Lei P."/>
        </authorList>
    </citation>
    <scope>NUCLEOTIDE SEQUENCE</scope>
    <source>
        <strain evidence="1">S6</strain>
    </source>
</reference>
<dbReference type="Proteomes" id="UP000676409">
    <property type="component" value="Chromosome"/>
</dbReference>
<evidence type="ECO:0000313" key="1">
    <source>
        <dbReference type="EMBL" id="QUD86968.1"/>
    </source>
</evidence>
<evidence type="ECO:0000313" key="2">
    <source>
        <dbReference type="Proteomes" id="UP000676409"/>
    </source>
</evidence>